<comment type="caution">
    <text evidence="2">The sequence shown here is derived from an EMBL/GenBank/DDBJ whole genome shotgun (WGS) entry which is preliminary data.</text>
</comment>
<gene>
    <name evidence="2" type="ORF">PFISCL1PPCAC_24784</name>
</gene>
<keyword evidence="1" id="KW-0732">Signal</keyword>
<feature type="non-terminal residue" evidence="2">
    <location>
        <position position="1"/>
    </location>
</feature>
<dbReference type="Proteomes" id="UP001432322">
    <property type="component" value="Unassembled WGS sequence"/>
</dbReference>
<evidence type="ECO:0000313" key="2">
    <source>
        <dbReference type="EMBL" id="GMT33487.1"/>
    </source>
</evidence>
<feature type="non-terminal residue" evidence="2">
    <location>
        <position position="64"/>
    </location>
</feature>
<proteinExistence type="predicted"/>
<dbReference type="EMBL" id="BTSY01000006">
    <property type="protein sequence ID" value="GMT33487.1"/>
    <property type="molecule type" value="Genomic_DNA"/>
</dbReference>
<keyword evidence="3" id="KW-1185">Reference proteome</keyword>
<protein>
    <submittedName>
        <fullName evidence="2">Uncharacterized protein</fullName>
    </submittedName>
</protein>
<dbReference type="AlphaFoldDB" id="A0AAV5WNA9"/>
<name>A0AAV5WNA9_9BILA</name>
<reference evidence="2" key="1">
    <citation type="submission" date="2023-10" db="EMBL/GenBank/DDBJ databases">
        <title>Genome assembly of Pristionchus species.</title>
        <authorList>
            <person name="Yoshida K."/>
            <person name="Sommer R.J."/>
        </authorList>
    </citation>
    <scope>NUCLEOTIDE SEQUENCE</scope>
    <source>
        <strain evidence="2">RS5133</strain>
    </source>
</reference>
<feature type="chain" id="PRO_5043842943" evidence="1">
    <location>
        <begin position="46"/>
        <end position="64"/>
    </location>
</feature>
<sequence>VFTLSLADLLDSLNTQGTEGIPTPSTTPTMNFQLALLLLVSLAHAQTESPQFLMMKAMMATTPS</sequence>
<feature type="signal peptide" evidence="1">
    <location>
        <begin position="1"/>
        <end position="45"/>
    </location>
</feature>
<accession>A0AAV5WNA9</accession>
<organism evidence="2 3">
    <name type="scientific">Pristionchus fissidentatus</name>
    <dbReference type="NCBI Taxonomy" id="1538716"/>
    <lineage>
        <taxon>Eukaryota</taxon>
        <taxon>Metazoa</taxon>
        <taxon>Ecdysozoa</taxon>
        <taxon>Nematoda</taxon>
        <taxon>Chromadorea</taxon>
        <taxon>Rhabditida</taxon>
        <taxon>Rhabditina</taxon>
        <taxon>Diplogasteromorpha</taxon>
        <taxon>Diplogasteroidea</taxon>
        <taxon>Neodiplogasteridae</taxon>
        <taxon>Pristionchus</taxon>
    </lineage>
</organism>
<evidence type="ECO:0000313" key="3">
    <source>
        <dbReference type="Proteomes" id="UP001432322"/>
    </source>
</evidence>
<evidence type="ECO:0000256" key="1">
    <source>
        <dbReference type="SAM" id="SignalP"/>
    </source>
</evidence>